<dbReference type="RefSeq" id="WP_079511347.1">
    <property type="nucleotide sequence ID" value="NZ_CAXBOB010000026.1"/>
</dbReference>
<dbReference type="EMBL" id="FUYL01000002">
    <property type="protein sequence ID" value="SKB32812.1"/>
    <property type="molecule type" value="Genomic_DNA"/>
</dbReference>
<dbReference type="OrthoDB" id="982527at2"/>
<gene>
    <name evidence="3" type="ORF">SAMN05660866_00842</name>
</gene>
<dbReference type="STRING" id="561365.SAMN05660866_00842"/>
<dbReference type="CDD" id="cd05379">
    <property type="entry name" value="CAP_bacterial"/>
    <property type="match status" value="1"/>
</dbReference>
<sequence>MKMRLLYAVPVFLLLFLNSCTSDSPEETPVLEAENVITIEQDLLNIVNQHRLTLNTNALEFSNIAYKYANIHTDYMIAKGSISHDNFSSRATNINSEVEVEMVAENVAKDYQSAIEAFQGWYTSSSHRKTMEGDFTHTGISVKKDNSGNFYFTQLFYKQ</sequence>
<evidence type="ECO:0000313" key="4">
    <source>
        <dbReference type="Proteomes" id="UP000190339"/>
    </source>
</evidence>
<dbReference type="AlphaFoldDB" id="A0A1T5ACR8"/>
<dbReference type="PANTHER" id="PTHR31157">
    <property type="entry name" value="SCP DOMAIN-CONTAINING PROTEIN"/>
    <property type="match status" value="1"/>
</dbReference>
<keyword evidence="1" id="KW-0732">Signal</keyword>
<proteinExistence type="predicted"/>
<evidence type="ECO:0000256" key="1">
    <source>
        <dbReference type="SAM" id="SignalP"/>
    </source>
</evidence>
<dbReference type="InterPro" id="IPR035940">
    <property type="entry name" value="CAP_sf"/>
</dbReference>
<reference evidence="4" key="1">
    <citation type="submission" date="2017-02" db="EMBL/GenBank/DDBJ databases">
        <authorList>
            <person name="Varghese N."/>
            <person name="Submissions S."/>
        </authorList>
    </citation>
    <scope>NUCLEOTIDE SEQUENCE [LARGE SCALE GENOMIC DNA]</scope>
    <source>
        <strain evidence="4">DSM 23546</strain>
    </source>
</reference>
<protein>
    <submittedName>
        <fullName evidence="3">Uncharacterized conserved protein YkwD, contains CAP (CSP/antigen 5/PR1) domain</fullName>
    </submittedName>
</protein>
<evidence type="ECO:0000313" key="3">
    <source>
        <dbReference type="EMBL" id="SKB32812.1"/>
    </source>
</evidence>
<dbReference type="Proteomes" id="UP000190339">
    <property type="component" value="Unassembled WGS sequence"/>
</dbReference>
<feature type="domain" description="SCP" evidence="2">
    <location>
        <begin position="44"/>
        <end position="156"/>
    </location>
</feature>
<feature type="chain" id="PRO_5012052392" evidence="1">
    <location>
        <begin position="23"/>
        <end position="159"/>
    </location>
</feature>
<feature type="signal peptide" evidence="1">
    <location>
        <begin position="1"/>
        <end position="22"/>
    </location>
</feature>
<dbReference type="Gene3D" id="3.40.33.10">
    <property type="entry name" value="CAP"/>
    <property type="match status" value="1"/>
</dbReference>
<dbReference type="SUPFAM" id="SSF55797">
    <property type="entry name" value="PR-1-like"/>
    <property type="match status" value="1"/>
</dbReference>
<keyword evidence="4" id="KW-1185">Reference proteome</keyword>
<organism evidence="3 4">
    <name type="scientific">Maribacter arcticus</name>
    <dbReference type="NCBI Taxonomy" id="561365"/>
    <lineage>
        <taxon>Bacteria</taxon>
        <taxon>Pseudomonadati</taxon>
        <taxon>Bacteroidota</taxon>
        <taxon>Flavobacteriia</taxon>
        <taxon>Flavobacteriales</taxon>
        <taxon>Flavobacteriaceae</taxon>
        <taxon>Maribacter</taxon>
    </lineage>
</organism>
<evidence type="ECO:0000259" key="2">
    <source>
        <dbReference type="Pfam" id="PF00188"/>
    </source>
</evidence>
<name>A0A1T5ACR8_9FLAO</name>
<dbReference type="Pfam" id="PF00188">
    <property type="entry name" value="CAP"/>
    <property type="match status" value="1"/>
</dbReference>
<accession>A0A1T5ACR8</accession>
<dbReference type="InterPro" id="IPR014044">
    <property type="entry name" value="CAP_dom"/>
</dbReference>
<dbReference type="PANTHER" id="PTHR31157:SF1">
    <property type="entry name" value="SCP DOMAIN-CONTAINING PROTEIN"/>
    <property type="match status" value="1"/>
</dbReference>